<comment type="caution">
    <text evidence="5">The sequence shown here is derived from an EMBL/GenBank/DDBJ whole genome shotgun (WGS) entry which is preliminary data.</text>
</comment>
<dbReference type="InterPro" id="IPR000873">
    <property type="entry name" value="AMP-dep_synth/lig_dom"/>
</dbReference>
<sequence>MTADSDANPCSPKEPKSGFWLQTRTFHSLRPRVPLPPLSQSLSITDYILSLLLQSSTSTSNTTVLIDSSTDRQVSDDEFLSQIQSLSSSLRRSTSLSKGHVAFILAPPSLHIPVLYFALLALGVTISPANPLGSDLEISHQVRLSNPVIAFATSSTSHKLPRLPLGTVLLDSPEFLSMIDDENRPNADPVEPVHVSQSDSAAILYSSGTTGLVKGVLLTHRNMIALFAGLFGHRLESDRNEAQKKKEPQQVSLITVPLFHVFGFFKLMRAVAMGETLVLMGRFDLEVMLKAVEKYKVTHLPASPPLLVALTKSELVKKYDLSSLRLLACSGAPLGKDVALRFVAKFPNVEIAQGYGLTESGGGGASMEGSEEYSRLYSVGRLTVNMEAKIVDPVTGEALPPGQKGELWLRGPTIMKGYIGDDKATVEILDSEGWLKTGDLCYFDSDGFLSVVDRLKELIKYKAYQVAPAELEHLLLSHPEIADAAVIPYPDEAAGQIPMAFVVRKAGSNITEAQVIEFIAKKEGTTGVFVGVLT</sequence>
<reference evidence="5 6" key="1">
    <citation type="journal article" date="2019" name="Plant Biotechnol. J.">
        <title>The red bayberry genome and genetic basis of sex determination.</title>
        <authorList>
            <person name="Jia H.M."/>
            <person name="Jia H.J."/>
            <person name="Cai Q.L."/>
            <person name="Wang Y."/>
            <person name="Zhao H.B."/>
            <person name="Yang W.F."/>
            <person name="Wang G.Y."/>
            <person name="Li Y.H."/>
            <person name="Zhan D.L."/>
            <person name="Shen Y.T."/>
            <person name="Niu Q.F."/>
            <person name="Chang L."/>
            <person name="Qiu J."/>
            <person name="Zhao L."/>
            <person name="Xie H.B."/>
            <person name="Fu W.Y."/>
            <person name="Jin J."/>
            <person name="Li X.W."/>
            <person name="Jiao Y."/>
            <person name="Zhou C.C."/>
            <person name="Tu T."/>
            <person name="Chai C.Y."/>
            <person name="Gao J.L."/>
            <person name="Fan L.J."/>
            <person name="van de Weg E."/>
            <person name="Wang J.Y."/>
            <person name="Gao Z.S."/>
        </authorList>
    </citation>
    <scope>NUCLEOTIDE SEQUENCE [LARGE SCALE GENOMIC DNA]</scope>
    <source>
        <tissue evidence="5">Leaves</tissue>
    </source>
</reference>
<dbReference type="AlphaFoldDB" id="A0A6A1VZL8"/>
<feature type="domain" description="AMP-binding enzyme C-terminal" evidence="4">
    <location>
        <begin position="470"/>
        <end position="525"/>
    </location>
</feature>
<protein>
    <submittedName>
        <fullName evidence="5">4-coumarate--CoA ligase-like 9</fullName>
    </submittedName>
</protein>
<keyword evidence="6" id="KW-1185">Reference proteome</keyword>
<evidence type="ECO:0000313" key="5">
    <source>
        <dbReference type="EMBL" id="KAB1217317.1"/>
    </source>
</evidence>
<dbReference type="SUPFAM" id="SSF56801">
    <property type="entry name" value="Acetyl-CoA synthetase-like"/>
    <property type="match status" value="1"/>
</dbReference>
<keyword evidence="2 5" id="KW-0436">Ligase</keyword>
<organism evidence="5 6">
    <name type="scientific">Morella rubra</name>
    <name type="common">Chinese bayberry</name>
    <dbReference type="NCBI Taxonomy" id="262757"/>
    <lineage>
        <taxon>Eukaryota</taxon>
        <taxon>Viridiplantae</taxon>
        <taxon>Streptophyta</taxon>
        <taxon>Embryophyta</taxon>
        <taxon>Tracheophyta</taxon>
        <taxon>Spermatophyta</taxon>
        <taxon>Magnoliopsida</taxon>
        <taxon>eudicotyledons</taxon>
        <taxon>Gunneridae</taxon>
        <taxon>Pentapetalae</taxon>
        <taxon>rosids</taxon>
        <taxon>fabids</taxon>
        <taxon>Fagales</taxon>
        <taxon>Myricaceae</taxon>
        <taxon>Morella</taxon>
    </lineage>
</organism>
<dbReference type="Pfam" id="PF13193">
    <property type="entry name" value="AMP-binding_C"/>
    <property type="match status" value="1"/>
</dbReference>
<evidence type="ECO:0000259" key="3">
    <source>
        <dbReference type="Pfam" id="PF00501"/>
    </source>
</evidence>
<dbReference type="PANTHER" id="PTHR24096">
    <property type="entry name" value="LONG-CHAIN-FATTY-ACID--COA LIGASE"/>
    <property type="match status" value="1"/>
</dbReference>
<dbReference type="Proteomes" id="UP000516437">
    <property type="component" value="Chromosome 4"/>
</dbReference>
<dbReference type="InterPro" id="IPR025110">
    <property type="entry name" value="AMP-bd_C"/>
</dbReference>
<evidence type="ECO:0000259" key="4">
    <source>
        <dbReference type="Pfam" id="PF13193"/>
    </source>
</evidence>
<feature type="domain" description="AMP-dependent synthetase/ligase" evidence="3">
    <location>
        <begin position="57"/>
        <end position="418"/>
    </location>
</feature>
<evidence type="ECO:0000256" key="1">
    <source>
        <dbReference type="ARBA" id="ARBA00006432"/>
    </source>
</evidence>
<evidence type="ECO:0000256" key="2">
    <source>
        <dbReference type="ARBA" id="ARBA00022598"/>
    </source>
</evidence>
<dbReference type="PANTHER" id="PTHR24096:SF251">
    <property type="entry name" value="4-COUMARATE--COA LIGASE-LIKE 9"/>
    <property type="match status" value="1"/>
</dbReference>
<dbReference type="EMBL" id="RXIC02000022">
    <property type="protein sequence ID" value="KAB1217317.1"/>
    <property type="molecule type" value="Genomic_DNA"/>
</dbReference>
<dbReference type="Gene3D" id="3.40.50.12780">
    <property type="entry name" value="N-terminal domain of ligase-like"/>
    <property type="match status" value="1"/>
</dbReference>
<name>A0A6A1VZL8_9ROSI</name>
<comment type="similarity">
    <text evidence="1">Belongs to the ATP-dependent AMP-binding enzyme family.</text>
</comment>
<dbReference type="Pfam" id="PF00501">
    <property type="entry name" value="AMP-binding"/>
    <property type="match status" value="1"/>
</dbReference>
<dbReference type="OrthoDB" id="10253869at2759"/>
<dbReference type="InterPro" id="IPR045851">
    <property type="entry name" value="AMP-bd_C_sf"/>
</dbReference>
<accession>A0A6A1VZL8</accession>
<dbReference type="InterPro" id="IPR020845">
    <property type="entry name" value="AMP-binding_CS"/>
</dbReference>
<dbReference type="Gene3D" id="3.30.300.30">
    <property type="match status" value="1"/>
</dbReference>
<dbReference type="PROSITE" id="PS00455">
    <property type="entry name" value="AMP_BINDING"/>
    <property type="match status" value="1"/>
</dbReference>
<proteinExistence type="inferred from homology"/>
<dbReference type="GO" id="GO:0016405">
    <property type="term" value="F:CoA-ligase activity"/>
    <property type="evidence" value="ECO:0007669"/>
    <property type="project" value="TreeGrafter"/>
</dbReference>
<evidence type="ECO:0000313" key="6">
    <source>
        <dbReference type="Proteomes" id="UP000516437"/>
    </source>
</evidence>
<gene>
    <name evidence="5" type="ORF">CJ030_MR4G021004</name>
</gene>
<dbReference type="InterPro" id="IPR042099">
    <property type="entry name" value="ANL_N_sf"/>
</dbReference>